<proteinExistence type="predicted"/>
<gene>
    <name evidence="2" type="ORF">EKG83_31540</name>
</gene>
<keyword evidence="3" id="KW-1185">Reference proteome</keyword>
<feature type="region of interest" description="Disordered" evidence="1">
    <location>
        <begin position="1"/>
        <end position="57"/>
    </location>
</feature>
<evidence type="ECO:0000313" key="2">
    <source>
        <dbReference type="EMBL" id="QFZ21321.1"/>
    </source>
</evidence>
<dbReference type="Proteomes" id="UP000325787">
    <property type="component" value="Chromosome"/>
</dbReference>
<protein>
    <submittedName>
        <fullName evidence="2">Uncharacterized protein</fullName>
    </submittedName>
</protein>
<accession>A0A5Q0H4Z3</accession>
<dbReference type="KEGG" id="ssyi:EKG83_31540"/>
<feature type="compositionally biased region" description="Basic and acidic residues" evidence="1">
    <location>
        <begin position="17"/>
        <end position="26"/>
    </location>
</feature>
<dbReference type="EMBL" id="CP034550">
    <property type="protein sequence ID" value="QFZ21321.1"/>
    <property type="molecule type" value="Genomic_DNA"/>
</dbReference>
<dbReference type="AlphaFoldDB" id="A0A5Q0H4Z3"/>
<evidence type="ECO:0000313" key="3">
    <source>
        <dbReference type="Proteomes" id="UP000325787"/>
    </source>
</evidence>
<reference evidence="3" key="1">
    <citation type="journal article" date="2021" name="Curr. Microbiol.">
        <title>Complete genome of nocamycin-producing strain Saccharothrix syringae NRRL B-16468 reveals the biosynthetic potential for secondary metabolites.</title>
        <authorList>
            <person name="Mo X."/>
            <person name="Yang S."/>
        </authorList>
    </citation>
    <scope>NUCLEOTIDE SEQUENCE [LARGE SCALE GENOMIC DNA]</scope>
    <source>
        <strain evidence="3">ATCC 51364 / DSM 43886 / JCM 6844 / KCTC 9398 / NBRC 14523 / NRRL B-16468 / INA 2240</strain>
    </source>
</reference>
<evidence type="ECO:0000256" key="1">
    <source>
        <dbReference type="SAM" id="MobiDB-lite"/>
    </source>
</evidence>
<name>A0A5Q0H4Z3_SACSY</name>
<organism evidence="2 3">
    <name type="scientific">Saccharothrix syringae</name>
    <name type="common">Nocardiopsis syringae</name>
    <dbReference type="NCBI Taxonomy" id="103733"/>
    <lineage>
        <taxon>Bacteria</taxon>
        <taxon>Bacillati</taxon>
        <taxon>Actinomycetota</taxon>
        <taxon>Actinomycetes</taxon>
        <taxon>Pseudonocardiales</taxon>
        <taxon>Pseudonocardiaceae</taxon>
        <taxon>Saccharothrix</taxon>
    </lineage>
</organism>
<sequence>MDTAFCEGGSSGSRLSWAEEIREHTGWRPPADAPRAPPESALFQPFGPRTGAVGSAPATWVRGRSEFEYSITDVTDNTRQQGKMRCNGPRLVWTTPDGVTCALSSYLPEQTVIALANTP</sequence>
<dbReference type="RefSeq" id="WP_033429272.1">
    <property type="nucleotide sequence ID" value="NZ_CP034550.1"/>
</dbReference>